<accession>A0ABW1R1D0</accession>
<feature type="domain" description="Rv3660c-like CheY-like N-terminal" evidence="1">
    <location>
        <begin position="22"/>
        <end position="126"/>
    </location>
</feature>
<dbReference type="Proteomes" id="UP001596098">
    <property type="component" value="Unassembled WGS sequence"/>
</dbReference>
<reference evidence="3" key="1">
    <citation type="journal article" date="2019" name="Int. J. Syst. Evol. Microbiol.">
        <title>The Global Catalogue of Microorganisms (GCM) 10K type strain sequencing project: providing services to taxonomists for standard genome sequencing and annotation.</title>
        <authorList>
            <consortium name="The Broad Institute Genomics Platform"/>
            <consortium name="The Broad Institute Genome Sequencing Center for Infectious Disease"/>
            <person name="Wu L."/>
            <person name="Ma J."/>
        </authorList>
    </citation>
    <scope>NUCLEOTIDE SEQUENCE [LARGE SCALE GENOMIC DNA]</scope>
    <source>
        <strain evidence="3">DFY28</strain>
    </source>
</reference>
<dbReference type="InterPro" id="IPR027417">
    <property type="entry name" value="P-loop_NTPase"/>
</dbReference>
<dbReference type="NCBIfam" id="TIGR03815">
    <property type="entry name" value="CpaE_hom_Actino"/>
    <property type="match status" value="1"/>
</dbReference>
<evidence type="ECO:0000259" key="1">
    <source>
        <dbReference type="Pfam" id="PF26563"/>
    </source>
</evidence>
<organism evidence="2 3">
    <name type="scientific">Nocardioides yefusunii</name>
    <dbReference type="NCBI Taxonomy" id="2500546"/>
    <lineage>
        <taxon>Bacteria</taxon>
        <taxon>Bacillati</taxon>
        <taxon>Actinomycetota</taxon>
        <taxon>Actinomycetes</taxon>
        <taxon>Propionibacteriales</taxon>
        <taxon>Nocardioidaceae</taxon>
        <taxon>Nocardioides</taxon>
    </lineage>
</organism>
<dbReference type="Gene3D" id="3.40.50.300">
    <property type="entry name" value="P-loop containing nucleotide triphosphate hydrolases"/>
    <property type="match status" value="1"/>
</dbReference>
<dbReference type="InterPro" id="IPR059050">
    <property type="entry name" value="Rv3660c_N"/>
</dbReference>
<comment type="caution">
    <text evidence="2">The sequence shown here is derived from an EMBL/GenBank/DDBJ whole genome shotgun (WGS) entry which is preliminary data.</text>
</comment>
<dbReference type="EMBL" id="JBHSQI010000005">
    <property type="protein sequence ID" value="MFC6153905.1"/>
    <property type="molecule type" value="Genomic_DNA"/>
</dbReference>
<dbReference type="SUPFAM" id="SSF52540">
    <property type="entry name" value="P-loop containing nucleoside triphosphate hydrolases"/>
    <property type="match status" value="1"/>
</dbReference>
<evidence type="ECO:0000313" key="2">
    <source>
        <dbReference type="EMBL" id="MFC6153905.1"/>
    </source>
</evidence>
<evidence type="ECO:0000313" key="3">
    <source>
        <dbReference type="Proteomes" id="UP001596098"/>
    </source>
</evidence>
<proteinExistence type="predicted"/>
<name>A0ABW1R1D0_9ACTN</name>
<dbReference type="InterPro" id="IPR022521">
    <property type="entry name" value="Rv3660c"/>
</dbReference>
<sequence length="360" mass="37106">MEAVAEPRADQGFDRAVLLVSEDLDLVRWVQGHAAGHGVAVANAVPEQATTLWNRAPLVLLGDDALVPLAARRPPARAHVHVVQGRGTSGPGAVQAAVGLGIASVLTPSDADRLGLLLAAVADPRPPGRVVAVVGARGGEGTTTLAAALALRAAGRGTVALLHPDPSGPRPELLLGARDPASGALTWAEVTRVGGVLAPVALREGLPRHRGVSVLGRSRTGTTALPCTARVLRTVIEVARGAFDLVVVDLDVRAGDLAVETFGVADRTWVLTRPRALGLAAARSVLDDLSPPGPKTRLVLRGDGLPDAVAARTVGIEVSHRMREDRRLDEAVDLGAGPIGGRRTPLTGACDAILTDLRAR</sequence>
<keyword evidence="3" id="KW-1185">Reference proteome</keyword>
<dbReference type="RefSeq" id="WP_128221866.1">
    <property type="nucleotide sequence ID" value="NZ_CP034929.1"/>
</dbReference>
<protein>
    <submittedName>
        <fullName evidence="2">Septum site-determining protein Ssd</fullName>
    </submittedName>
</protein>
<dbReference type="Pfam" id="PF26563">
    <property type="entry name" value="Rv3660c_N"/>
    <property type="match status" value="1"/>
</dbReference>
<gene>
    <name evidence="2" type="primary">ssd</name>
    <name evidence="2" type="ORF">ACFPWU_09570</name>
</gene>